<dbReference type="EMBL" id="PYDT01000002">
    <property type="protein sequence ID" value="THU70478.1"/>
    <property type="molecule type" value="Genomic_DNA"/>
</dbReference>
<keyword evidence="5" id="KW-0833">Ubl conjugation pathway</keyword>
<dbReference type="EC" id="2.3.2.27" evidence="3"/>
<keyword evidence="4" id="KW-0808">Transferase</keyword>
<keyword evidence="10" id="KW-1185">Reference proteome</keyword>
<dbReference type="InterPro" id="IPR016024">
    <property type="entry name" value="ARM-type_fold"/>
</dbReference>
<dbReference type="SUPFAM" id="SSF57850">
    <property type="entry name" value="RING/U-box"/>
    <property type="match status" value="1"/>
</dbReference>
<dbReference type="FunFam" id="3.30.40.10:FF:000562">
    <property type="entry name" value="RING-type E3 ubiquitin transferase"/>
    <property type="match status" value="1"/>
</dbReference>
<sequence>MALDPVPMAVSPSRRPLPRPSSSPPSPPDPDPDLLRHLLQLSRDVSPSPPPSWHTSLRVGHNFSSVPRNFKQLSLLFEELLQHTRGCDFAMPRSASLCFREMFIVFHRVKALFQDSSGRSRAFHLFRAERLAAELHEQVVDLATLLDILPLAELPVSEDVRDLVRLLLRQFRRSSTAVEPAALSLRRDVLELIAEIERGAVPDRDALQGIFLRLGLDDYRSCGREIDRLERDIGDCAADHRWAPVMVALAGILRYAKCVLFGASIPRSDSSAAAGGKQSSSALENITVPADFRCPISLDLMRDPVVVATGQTYDREPIVRWIGSGHATCPKSGQPLAHLELVPNRALKNLIARWCHDNNVPFDASDRNVTATVTSNNKKPADRDITTPAGTNKAALEAARMTASFLVGELAVAPSTEAANRVVHELRLLAKHGSDNRAFVAEAGAIPLLLPLLRSDDTGLQLNAVTTLLNLSIMEANKRRIMHTDGAVDLFVHILAKGATWRAKENAAATVFSLTTVHSYRRRLGRHPRVVELLLQMARVGPANAKKDAMAAIMGLAGDRENTGRLVEAGVVRVALEVAREPEVVAELVAVPGIEWVIWELMEAGSERARRKAAALVEVCRQSGAEVVAELVAVPGIEWVIWELMEAGSERARRKAAALVEVCRQSGAEVVAELVAVPGIEWVIWELMEAGSERARRKAAALVEVCRQSGAEVVAELVAVPGIEWVIWELMEAGSERARRKAAALVEVCRQSGAEVVAELVAVPGIEWVIWELMEAGSERARRKAAALVEVCRQSGAEVVAELVAVPGIEWVIWELMEAGSERARRKAAALVEVCRQSGAEVVAELVAVPGIEWVIWELMEAGSERARRKAAALVEVCRQSGAEVVAELVAVPGIEWVIWELVEAGSERARRKAAALVEVCRQSGAEVVAELVAVPGIEWVIWELMEAGSERARRKAAALARICRRWAAAVEAERTARYSEMSITASSTTVS</sequence>
<dbReference type="InterPro" id="IPR011989">
    <property type="entry name" value="ARM-like"/>
</dbReference>
<evidence type="ECO:0000256" key="3">
    <source>
        <dbReference type="ARBA" id="ARBA00012483"/>
    </source>
</evidence>
<dbReference type="PANTHER" id="PTHR23315">
    <property type="entry name" value="U BOX DOMAIN-CONTAINING"/>
    <property type="match status" value="1"/>
</dbReference>
<dbReference type="Gene3D" id="1.25.10.10">
    <property type="entry name" value="Leucine-rich Repeat Variant"/>
    <property type="match status" value="3"/>
</dbReference>
<dbReference type="SMART" id="SM00185">
    <property type="entry name" value="ARM"/>
    <property type="match status" value="1"/>
</dbReference>
<comment type="pathway">
    <text evidence="2">Protein modification; protein ubiquitination.</text>
</comment>
<dbReference type="SUPFAM" id="SSF48371">
    <property type="entry name" value="ARM repeat"/>
    <property type="match status" value="2"/>
</dbReference>
<dbReference type="CDD" id="cd16664">
    <property type="entry name" value="RING-Ubox_PUB"/>
    <property type="match status" value="1"/>
</dbReference>
<evidence type="ECO:0000313" key="10">
    <source>
        <dbReference type="Proteomes" id="UP000317650"/>
    </source>
</evidence>
<dbReference type="PROSITE" id="PS50176">
    <property type="entry name" value="ARM_REPEAT"/>
    <property type="match status" value="1"/>
</dbReference>
<feature type="repeat" description="ARM" evidence="6">
    <location>
        <begin position="444"/>
        <end position="486"/>
    </location>
</feature>
<feature type="region of interest" description="Disordered" evidence="7">
    <location>
        <begin position="1"/>
        <end position="34"/>
    </location>
</feature>
<reference evidence="9 10" key="1">
    <citation type="journal article" date="2019" name="Nat. Plants">
        <title>Genome sequencing of Musa balbisiana reveals subgenome evolution and function divergence in polyploid bananas.</title>
        <authorList>
            <person name="Yao X."/>
        </authorList>
    </citation>
    <scope>NUCLEOTIDE SEQUENCE [LARGE SCALE GENOMIC DNA]</scope>
    <source>
        <strain evidence="10">cv. DH-PKW</strain>
        <tissue evidence="9">Leaves</tissue>
    </source>
</reference>
<evidence type="ECO:0000313" key="9">
    <source>
        <dbReference type="EMBL" id="THU70478.1"/>
    </source>
</evidence>
<dbReference type="PROSITE" id="PS51698">
    <property type="entry name" value="U_BOX"/>
    <property type="match status" value="1"/>
</dbReference>
<dbReference type="Gene3D" id="3.30.40.10">
    <property type="entry name" value="Zinc/RING finger domain, C3HC4 (zinc finger)"/>
    <property type="match status" value="1"/>
</dbReference>
<dbReference type="Pfam" id="PF00514">
    <property type="entry name" value="Arm"/>
    <property type="match status" value="1"/>
</dbReference>
<dbReference type="InterPro" id="IPR013083">
    <property type="entry name" value="Znf_RING/FYVE/PHD"/>
</dbReference>
<dbReference type="SMART" id="SM00504">
    <property type="entry name" value="Ubox"/>
    <property type="match status" value="1"/>
</dbReference>
<feature type="compositionally biased region" description="Pro residues" evidence="7">
    <location>
        <begin position="18"/>
        <end position="29"/>
    </location>
</feature>
<comment type="catalytic activity">
    <reaction evidence="1">
        <text>S-ubiquitinyl-[E2 ubiquitin-conjugating enzyme]-L-cysteine + [acceptor protein]-L-lysine = [E2 ubiquitin-conjugating enzyme]-L-cysteine + N(6)-ubiquitinyl-[acceptor protein]-L-lysine.</text>
        <dbReference type="EC" id="2.3.2.27"/>
    </reaction>
</comment>
<comment type="caution">
    <text evidence="9">The sequence shown here is derived from an EMBL/GenBank/DDBJ whole genome shotgun (WGS) entry which is preliminary data.</text>
</comment>
<dbReference type="GO" id="GO:0061630">
    <property type="term" value="F:ubiquitin protein ligase activity"/>
    <property type="evidence" value="ECO:0007669"/>
    <property type="project" value="UniProtKB-EC"/>
</dbReference>
<evidence type="ECO:0000256" key="5">
    <source>
        <dbReference type="ARBA" id="ARBA00022786"/>
    </source>
</evidence>
<dbReference type="PANTHER" id="PTHR23315:SF63">
    <property type="entry name" value="U-BOX DOMAIN-CONTAINING PROTEIN 16"/>
    <property type="match status" value="1"/>
</dbReference>
<evidence type="ECO:0000256" key="6">
    <source>
        <dbReference type="PROSITE-ProRule" id="PRU00259"/>
    </source>
</evidence>
<dbReference type="Proteomes" id="UP000317650">
    <property type="component" value="Chromosome 8"/>
</dbReference>
<dbReference type="UniPathway" id="UPA00143"/>
<dbReference type="AlphaFoldDB" id="A0A4S8K6I2"/>
<proteinExistence type="predicted"/>
<dbReference type="InterPro" id="IPR003613">
    <property type="entry name" value="Ubox_domain"/>
</dbReference>
<dbReference type="GO" id="GO:0016567">
    <property type="term" value="P:protein ubiquitination"/>
    <property type="evidence" value="ECO:0007669"/>
    <property type="project" value="UniProtKB-UniPathway"/>
</dbReference>
<evidence type="ECO:0000259" key="8">
    <source>
        <dbReference type="PROSITE" id="PS51698"/>
    </source>
</evidence>
<gene>
    <name evidence="9" type="ORF">C4D60_Mb08t25430</name>
</gene>
<evidence type="ECO:0000256" key="4">
    <source>
        <dbReference type="ARBA" id="ARBA00022679"/>
    </source>
</evidence>
<protein>
    <recommendedName>
        <fullName evidence="3">RING-type E3 ubiquitin transferase</fullName>
        <ecNumber evidence="3">2.3.2.27</ecNumber>
    </recommendedName>
</protein>
<dbReference type="Pfam" id="PF04564">
    <property type="entry name" value="U-box"/>
    <property type="match status" value="1"/>
</dbReference>
<name>A0A4S8K6I2_MUSBA</name>
<evidence type="ECO:0000256" key="2">
    <source>
        <dbReference type="ARBA" id="ARBA00004906"/>
    </source>
</evidence>
<dbReference type="InterPro" id="IPR000225">
    <property type="entry name" value="Armadillo"/>
</dbReference>
<organism evidence="9 10">
    <name type="scientific">Musa balbisiana</name>
    <name type="common">Banana</name>
    <dbReference type="NCBI Taxonomy" id="52838"/>
    <lineage>
        <taxon>Eukaryota</taxon>
        <taxon>Viridiplantae</taxon>
        <taxon>Streptophyta</taxon>
        <taxon>Embryophyta</taxon>
        <taxon>Tracheophyta</taxon>
        <taxon>Spermatophyta</taxon>
        <taxon>Magnoliopsida</taxon>
        <taxon>Liliopsida</taxon>
        <taxon>Zingiberales</taxon>
        <taxon>Musaceae</taxon>
        <taxon>Musa</taxon>
    </lineage>
</organism>
<accession>A0A4S8K6I2</accession>
<dbReference type="InterPro" id="IPR045210">
    <property type="entry name" value="RING-Ubox_PUB"/>
</dbReference>
<evidence type="ECO:0000256" key="1">
    <source>
        <dbReference type="ARBA" id="ARBA00000900"/>
    </source>
</evidence>
<feature type="domain" description="U-box" evidence="8">
    <location>
        <begin position="287"/>
        <end position="361"/>
    </location>
</feature>
<evidence type="ECO:0000256" key="7">
    <source>
        <dbReference type="SAM" id="MobiDB-lite"/>
    </source>
</evidence>